<evidence type="ECO:0000256" key="13">
    <source>
        <dbReference type="ARBA" id="ARBA00023157"/>
    </source>
</evidence>
<evidence type="ECO:0000256" key="21">
    <source>
        <dbReference type="RuleBase" id="RU362060"/>
    </source>
</evidence>
<dbReference type="PROSITE" id="PS50873">
    <property type="entry name" value="PEROXIDASE_4"/>
    <property type="match status" value="1"/>
</dbReference>
<comment type="function">
    <text evidence="21">Removal of H(2)O(2), oxidation of toxic reductants, biosynthesis and degradation of lignin, suberization, auxin catabolism, response to environmental stresses such as wounding, pathogen attack and oxidative stress.</text>
</comment>
<evidence type="ECO:0000259" key="22">
    <source>
        <dbReference type="PROSITE" id="PS50873"/>
    </source>
</evidence>
<dbReference type="FunFam" id="1.10.520.10:FF:000009">
    <property type="entry name" value="Peroxidase"/>
    <property type="match status" value="1"/>
</dbReference>
<dbReference type="GO" id="GO:0042744">
    <property type="term" value="P:hydrogen peroxide catabolic process"/>
    <property type="evidence" value="ECO:0007669"/>
    <property type="project" value="UniProtKB-KW"/>
</dbReference>
<comment type="cofactor">
    <cofactor evidence="18 21">
        <name>Ca(2+)</name>
        <dbReference type="ChEBI" id="CHEBI:29108"/>
    </cofactor>
    <text evidence="18 21">Binds 2 calcium ions per subunit.</text>
</comment>
<feature type="signal peptide" evidence="21">
    <location>
        <begin position="1"/>
        <end position="26"/>
    </location>
</feature>
<feature type="binding site" evidence="18">
    <location>
        <position position="255"/>
    </location>
    <ligand>
        <name>Ca(2+)</name>
        <dbReference type="ChEBI" id="CHEBI:29108"/>
        <label>2</label>
    </ligand>
</feature>
<comment type="catalytic activity">
    <reaction evidence="1 21">
        <text>2 a phenolic donor + H2O2 = 2 a phenolic radical donor + 2 H2O</text>
        <dbReference type="Rhea" id="RHEA:56136"/>
        <dbReference type="ChEBI" id="CHEBI:15377"/>
        <dbReference type="ChEBI" id="CHEBI:16240"/>
        <dbReference type="ChEBI" id="CHEBI:139520"/>
        <dbReference type="ChEBI" id="CHEBI:139521"/>
        <dbReference type="EC" id="1.11.1.7"/>
    </reaction>
</comment>
<keyword evidence="9 21" id="KW-0732">Signal</keyword>
<dbReference type="EMBL" id="CM016556">
    <property type="protein sequence ID" value="TKW19010.1"/>
    <property type="molecule type" value="Genomic_DNA"/>
</dbReference>
<dbReference type="InterPro" id="IPR010255">
    <property type="entry name" value="Haem_peroxidase_sf"/>
</dbReference>
<evidence type="ECO:0000256" key="15">
    <source>
        <dbReference type="ARBA" id="ARBA00023324"/>
    </source>
</evidence>
<dbReference type="PANTHER" id="PTHR31517:SF48">
    <property type="entry name" value="PEROXIDASE 16-RELATED"/>
    <property type="match status" value="1"/>
</dbReference>
<dbReference type="PANTHER" id="PTHR31517">
    <property type="match status" value="1"/>
</dbReference>
<comment type="cofactor">
    <cofactor evidence="18 21">
        <name>heme b</name>
        <dbReference type="ChEBI" id="CHEBI:60344"/>
    </cofactor>
    <text evidence="18 21">Binds 1 heme b (iron(II)-protoporphyrin IX) group per subunit.</text>
</comment>
<accession>A0A4U6URF6</accession>
<protein>
    <recommendedName>
        <fullName evidence="4 21">Peroxidase</fullName>
        <ecNumber evidence="4 21">1.11.1.7</ecNumber>
    </recommendedName>
</protein>
<dbReference type="EC" id="1.11.1.7" evidence="4 21"/>
<keyword evidence="24" id="KW-1185">Reference proteome</keyword>
<evidence type="ECO:0000256" key="8">
    <source>
        <dbReference type="ARBA" id="ARBA00022723"/>
    </source>
</evidence>
<dbReference type="AlphaFoldDB" id="A0A4U6URF6"/>
<proteinExistence type="inferred from homology"/>
<keyword evidence="7 21" id="KW-0349">Heme</keyword>
<dbReference type="Proteomes" id="UP000298652">
    <property type="component" value="Chromosome 5"/>
</dbReference>
<dbReference type="GO" id="GO:0046872">
    <property type="term" value="F:metal ion binding"/>
    <property type="evidence" value="ECO:0007669"/>
    <property type="project" value="UniProtKB-UniRule"/>
</dbReference>
<evidence type="ECO:0000256" key="9">
    <source>
        <dbReference type="ARBA" id="ARBA00022729"/>
    </source>
</evidence>
<organism evidence="23 24">
    <name type="scientific">Setaria viridis</name>
    <name type="common">Green bristlegrass</name>
    <name type="synonym">Setaria italica subsp. viridis</name>
    <dbReference type="NCBI Taxonomy" id="4556"/>
    <lineage>
        <taxon>Eukaryota</taxon>
        <taxon>Viridiplantae</taxon>
        <taxon>Streptophyta</taxon>
        <taxon>Embryophyta</taxon>
        <taxon>Tracheophyta</taxon>
        <taxon>Spermatophyta</taxon>
        <taxon>Magnoliopsida</taxon>
        <taxon>Liliopsida</taxon>
        <taxon>Poales</taxon>
        <taxon>Poaceae</taxon>
        <taxon>PACMAD clade</taxon>
        <taxon>Panicoideae</taxon>
        <taxon>Panicodae</taxon>
        <taxon>Paniceae</taxon>
        <taxon>Cenchrinae</taxon>
        <taxon>Setaria</taxon>
    </lineage>
</organism>
<feature type="binding site" evidence="18">
    <location>
        <position position="210"/>
    </location>
    <ligand>
        <name>Ca(2+)</name>
        <dbReference type="ChEBI" id="CHEBI:29108"/>
        <label>2</label>
    </ligand>
</feature>
<sequence>MARAGTSRAAAAVALVVAVLCASAAAEAGITRPPPVARGLSFNFYKKTCPNAEALVRGFVHDAIQRDVGLAAGLLRLHFHDCFVQGCDASLLLDDEHGEQKALPNLTLRREAITAINDIRDRLDKACGGPVVSCADILTLAARDAVVERGGPRYKVPLGRRDNVNFASHDEVNKGLPSPDANVGAMLEVLRKGNLGLDATDLVALSGAHTIGLSHCTSFENRLFPRQDSTMDAAFAAQLKQTCPAKGVSRTTPLDVRTSDVFDKMYFVNLVNRQGLLTSDQDLFTEARTRPAVQRFARSQNAFFRQFRVSMVKMGQIKVLTGDQGQVRRNCSATNNLMRTTSTAAGLPWWFVVPEAETSLVF</sequence>
<feature type="disulfide bond" evidence="20">
    <location>
        <begin position="82"/>
        <end position="87"/>
    </location>
</feature>
<feature type="binding site" evidence="18">
    <location>
        <position position="81"/>
    </location>
    <ligand>
        <name>Ca(2+)</name>
        <dbReference type="ChEBI" id="CHEBI:29108"/>
        <label>1</label>
    </ligand>
</feature>
<dbReference type="OMA" id="FFQSSCP"/>
<evidence type="ECO:0000256" key="5">
    <source>
        <dbReference type="ARBA" id="ARBA00022525"/>
    </source>
</evidence>
<dbReference type="InterPro" id="IPR019794">
    <property type="entry name" value="Peroxidases_AS"/>
</dbReference>
<evidence type="ECO:0000256" key="17">
    <source>
        <dbReference type="PIRSR" id="PIRSR600823-2"/>
    </source>
</evidence>
<dbReference type="PROSITE" id="PS00435">
    <property type="entry name" value="PEROXIDASE_1"/>
    <property type="match status" value="1"/>
</dbReference>
<keyword evidence="8 18" id="KW-0479">Metal-binding</keyword>
<dbReference type="GO" id="GO:0020037">
    <property type="term" value="F:heme binding"/>
    <property type="evidence" value="ECO:0007669"/>
    <property type="project" value="UniProtKB-UniRule"/>
</dbReference>
<dbReference type="GO" id="GO:0005576">
    <property type="term" value="C:extracellular region"/>
    <property type="evidence" value="ECO:0007669"/>
    <property type="project" value="UniProtKB-SubCell"/>
</dbReference>
<dbReference type="Pfam" id="PF00141">
    <property type="entry name" value="peroxidase"/>
    <property type="match status" value="1"/>
</dbReference>
<evidence type="ECO:0000313" key="24">
    <source>
        <dbReference type="Proteomes" id="UP000298652"/>
    </source>
</evidence>
<gene>
    <name evidence="23" type="ORF">SEVIR_5G469600v2</name>
</gene>
<evidence type="ECO:0000256" key="2">
    <source>
        <dbReference type="ARBA" id="ARBA00004613"/>
    </source>
</evidence>
<feature type="binding site" evidence="18">
    <location>
        <position position="88"/>
    </location>
    <ligand>
        <name>Ca(2+)</name>
        <dbReference type="ChEBI" id="CHEBI:29108"/>
        <label>1</label>
    </ligand>
</feature>
<feature type="binding site" evidence="18">
    <location>
        <position position="263"/>
    </location>
    <ligand>
        <name>Ca(2+)</name>
        <dbReference type="ChEBI" id="CHEBI:29108"/>
        <label>2</label>
    </ligand>
</feature>
<feature type="disulfide bond" evidence="20">
    <location>
        <begin position="134"/>
        <end position="331"/>
    </location>
</feature>
<keyword evidence="13 20" id="KW-1015">Disulfide bond</keyword>
<keyword evidence="15 21" id="KW-0376">Hydrogen peroxide</keyword>
<feature type="binding site" evidence="18">
    <location>
        <position position="84"/>
    </location>
    <ligand>
        <name>Ca(2+)</name>
        <dbReference type="ChEBI" id="CHEBI:29108"/>
        <label>1</label>
    </ligand>
</feature>
<dbReference type="PRINTS" id="PR00458">
    <property type="entry name" value="PEROXIDASE"/>
</dbReference>
<feature type="binding site" evidence="18">
    <location>
        <position position="99"/>
    </location>
    <ligand>
        <name>Ca(2+)</name>
        <dbReference type="ChEBI" id="CHEBI:29108"/>
        <label>1</label>
    </ligand>
</feature>
<keyword evidence="6 21" id="KW-0575">Peroxidase</keyword>
<dbReference type="PRINTS" id="PR00461">
    <property type="entry name" value="PLPEROXIDASE"/>
</dbReference>
<feature type="active site" description="Proton acceptor" evidence="16">
    <location>
        <position position="80"/>
    </location>
</feature>
<evidence type="ECO:0000256" key="19">
    <source>
        <dbReference type="PIRSR" id="PIRSR600823-4"/>
    </source>
</evidence>
<keyword evidence="11 21" id="KW-0560">Oxidoreductase</keyword>
<keyword evidence="14" id="KW-0325">Glycoprotein</keyword>
<dbReference type="Gramene" id="TKW19010">
    <property type="protein sequence ID" value="TKW19010"/>
    <property type="gene ID" value="SEVIR_5G469600v2"/>
</dbReference>
<feature type="binding site" description="axial binding residue" evidence="18">
    <location>
        <position position="209"/>
    </location>
    <ligand>
        <name>heme b</name>
        <dbReference type="ChEBI" id="CHEBI:60344"/>
    </ligand>
    <ligandPart>
        <name>Fe</name>
        <dbReference type="ChEBI" id="CHEBI:18248"/>
    </ligandPart>
</feature>
<evidence type="ECO:0000256" key="1">
    <source>
        <dbReference type="ARBA" id="ARBA00000189"/>
    </source>
</evidence>
<keyword evidence="5 21" id="KW-0964">Secreted</keyword>
<evidence type="ECO:0000256" key="7">
    <source>
        <dbReference type="ARBA" id="ARBA00022617"/>
    </source>
</evidence>
<feature type="chain" id="PRO_5020913552" description="Peroxidase" evidence="21">
    <location>
        <begin position="27"/>
        <end position="362"/>
    </location>
</feature>
<feature type="binding site" evidence="18">
    <location>
        <position position="258"/>
    </location>
    <ligand>
        <name>Ca(2+)</name>
        <dbReference type="ChEBI" id="CHEBI:29108"/>
        <label>2</label>
    </ligand>
</feature>
<evidence type="ECO:0000256" key="6">
    <source>
        <dbReference type="ARBA" id="ARBA00022559"/>
    </source>
</evidence>
<evidence type="ECO:0000256" key="12">
    <source>
        <dbReference type="ARBA" id="ARBA00023004"/>
    </source>
</evidence>
<dbReference type="InterPro" id="IPR000823">
    <property type="entry name" value="Peroxidase_pln"/>
</dbReference>
<dbReference type="CDD" id="cd00693">
    <property type="entry name" value="secretory_peroxidase"/>
    <property type="match status" value="1"/>
</dbReference>
<feature type="disulfide bond" evidence="20">
    <location>
        <begin position="216"/>
        <end position="243"/>
    </location>
</feature>
<dbReference type="Gene3D" id="1.10.520.10">
    <property type="match status" value="1"/>
</dbReference>
<dbReference type="FunFam" id="1.10.420.10:FF:000006">
    <property type="entry name" value="Peroxidase"/>
    <property type="match status" value="1"/>
</dbReference>
<evidence type="ECO:0000313" key="23">
    <source>
        <dbReference type="EMBL" id="TKW19010.1"/>
    </source>
</evidence>
<reference evidence="23" key="1">
    <citation type="submission" date="2019-03" db="EMBL/GenBank/DDBJ databases">
        <title>WGS assembly of Setaria viridis.</title>
        <authorList>
            <person name="Huang P."/>
            <person name="Jenkins J."/>
            <person name="Grimwood J."/>
            <person name="Barry K."/>
            <person name="Healey A."/>
            <person name="Mamidi S."/>
            <person name="Sreedasyam A."/>
            <person name="Shu S."/>
            <person name="Feldman M."/>
            <person name="Wu J."/>
            <person name="Yu Y."/>
            <person name="Chen C."/>
            <person name="Johnson J."/>
            <person name="Rokhsar D."/>
            <person name="Baxter I."/>
            <person name="Schmutz J."/>
            <person name="Brutnell T."/>
            <person name="Kellogg E."/>
        </authorList>
    </citation>
    <scope>NUCLEOTIDE SEQUENCE [LARGE SCALE GENOMIC DNA]</scope>
</reference>
<evidence type="ECO:0000256" key="16">
    <source>
        <dbReference type="PIRSR" id="PIRSR600823-1"/>
    </source>
</evidence>
<dbReference type="InterPro" id="IPR019793">
    <property type="entry name" value="Peroxidases_heam-ligand_BS"/>
</dbReference>
<dbReference type="InterPro" id="IPR033905">
    <property type="entry name" value="Secretory_peroxidase"/>
</dbReference>
<keyword evidence="10 18" id="KW-0106">Calcium</keyword>
<feature type="binding site" evidence="17">
    <location>
        <position position="177"/>
    </location>
    <ligand>
        <name>substrate</name>
    </ligand>
</feature>
<feature type="binding site" evidence="18">
    <location>
        <position position="90"/>
    </location>
    <ligand>
        <name>Ca(2+)</name>
        <dbReference type="ChEBI" id="CHEBI:29108"/>
        <label>1</label>
    </ligand>
</feature>
<feature type="site" description="Transition state stabilizer" evidence="19">
    <location>
        <position position="76"/>
    </location>
</feature>
<evidence type="ECO:0000256" key="10">
    <source>
        <dbReference type="ARBA" id="ARBA00022837"/>
    </source>
</evidence>
<evidence type="ECO:0000256" key="20">
    <source>
        <dbReference type="PIRSR" id="PIRSR600823-5"/>
    </source>
</evidence>
<feature type="binding site" evidence="18">
    <location>
        <position position="86"/>
    </location>
    <ligand>
        <name>Ca(2+)</name>
        <dbReference type="ChEBI" id="CHEBI:29108"/>
        <label>1</label>
    </ligand>
</feature>
<dbReference type="InterPro" id="IPR002016">
    <property type="entry name" value="Haem_peroxidase"/>
</dbReference>
<dbReference type="Gene3D" id="1.10.420.10">
    <property type="entry name" value="Peroxidase, domain 2"/>
    <property type="match status" value="1"/>
</dbReference>
<dbReference type="GO" id="GO:0140825">
    <property type="term" value="F:lactoperoxidase activity"/>
    <property type="evidence" value="ECO:0007669"/>
    <property type="project" value="UniProtKB-EC"/>
</dbReference>
<dbReference type="SUPFAM" id="SSF48113">
    <property type="entry name" value="Heme-dependent peroxidases"/>
    <property type="match status" value="1"/>
</dbReference>
<evidence type="ECO:0000256" key="4">
    <source>
        <dbReference type="ARBA" id="ARBA00012313"/>
    </source>
</evidence>
<evidence type="ECO:0000256" key="18">
    <source>
        <dbReference type="PIRSR" id="PIRSR600823-3"/>
    </source>
</evidence>
<evidence type="ECO:0000256" key="3">
    <source>
        <dbReference type="ARBA" id="ARBA00006873"/>
    </source>
</evidence>
<feature type="domain" description="Plant heme peroxidase family profile" evidence="22">
    <location>
        <begin position="39"/>
        <end position="335"/>
    </location>
</feature>
<evidence type="ECO:0000256" key="11">
    <source>
        <dbReference type="ARBA" id="ARBA00023002"/>
    </source>
</evidence>
<comment type="subcellular location">
    <subcellularLocation>
        <location evidence="2 21">Secreted</location>
    </subcellularLocation>
</comment>
<dbReference type="GO" id="GO:0006979">
    <property type="term" value="P:response to oxidative stress"/>
    <property type="evidence" value="ECO:0007669"/>
    <property type="project" value="UniProtKB-UniRule"/>
</dbReference>
<feature type="disulfide bond" evidence="20">
    <location>
        <begin position="49"/>
        <end position="127"/>
    </location>
</feature>
<keyword evidence="12 18" id="KW-0408">Iron</keyword>
<comment type="similarity">
    <text evidence="21">Belongs to the peroxidase family. Classical plant (class III) peroxidase subfamily.</text>
</comment>
<evidence type="ECO:0000256" key="14">
    <source>
        <dbReference type="ARBA" id="ARBA00023180"/>
    </source>
</evidence>
<name>A0A4U6URF6_SETVI</name>
<dbReference type="PROSITE" id="PS00436">
    <property type="entry name" value="PEROXIDASE_2"/>
    <property type="match status" value="1"/>
</dbReference>
<comment type="similarity">
    <text evidence="3">Belongs to the peroxidase family. Ascorbate peroxidase subfamily.</text>
</comment>